<keyword evidence="1" id="KW-0805">Transcription regulation</keyword>
<dbReference type="AlphaFoldDB" id="A0A919UFC9"/>
<dbReference type="InterPro" id="IPR037923">
    <property type="entry name" value="HTH-like"/>
</dbReference>
<evidence type="ECO:0000256" key="2">
    <source>
        <dbReference type="ARBA" id="ARBA00023125"/>
    </source>
</evidence>
<dbReference type="PROSITE" id="PS01124">
    <property type="entry name" value="HTH_ARAC_FAMILY_2"/>
    <property type="match status" value="1"/>
</dbReference>
<keyword evidence="6" id="KW-1185">Reference proteome</keyword>
<keyword evidence="2" id="KW-0238">DNA-binding</keyword>
<dbReference type="EMBL" id="BONQ01000120">
    <property type="protein sequence ID" value="GIG49510.1"/>
    <property type="molecule type" value="Genomic_DNA"/>
</dbReference>
<dbReference type="SMART" id="SM00342">
    <property type="entry name" value="HTH_ARAC"/>
    <property type="match status" value="1"/>
</dbReference>
<name>A0A919UFC9_9ACTN</name>
<organism evidence="5 6">
    <name type="scientific">Dactylosporangium siamense</name>
    <dbReference type="NCBI Taxonomy" id="685454"/>
    <lineage>
        <taxon>Bacteria</taxon>
        <taxon>Bacillati</taxon>
        <taxon>Actinomycetota</taxon>
        <taxon>Actinomycetes</taxon>
        <taxon>Micromonosporales</taxon>
        <taxon>Micromonosporaceae</taxon>
        <taxon>Dactylosporangium</taxon>
    </lineage>
</organism>
<dbReference type="InterPro" id="IPR050204">
    <property type="entry name" value="AraC_XylS_family_regulators"/>
</dbReference>
<dbReference type="Pfam" id="PF12833">
    <property type="entry name" value="HTH_18"/>
    <property type="match status" value="1"/>
</dbReference>
<dbReference type="PANTHER" id="PTHR46796">
    <property type="entry name" value="HTH-TYPE TRANSCRIPTIONAL ACTIVATOR RHAS-RELATED"/>
    <property type="match status" value="1"/>
</dbReference>
<feature type="domain" description="HTH araC/xylS-type" evidence="4">
    <location>
        <begin position="163"/>
        <end position="260"/>
    </location>
</feature>
<evidence type="ECO:0000256" key="1">
    <source>
        <dbReference type="ARBA" id="ARBA00023015"/>
    </source>
</evidence>
<evidence type="ECO:0000313" key="5">
    <source>
        <dbReference type="EMBL" id="GIG49510.1"/>
    </source>
</evidence>
<dbReference type="SUPFAM" id="SSF46689">
    <property type="entry name" value="Homeodomain-like"/>
    <property type="match status" value="1"/>
</dbReference>
<evidence type="ECO:0000256" key="3">
    <source>
        <dbReference type="ARBA" id="ARBA00023163"/>
    </source>
</evidence>
<dbReference type="PANTHER" id="PTHR46796:SF2">
    <property type="entry name" value="TRANSCRIPTIONAL REGULATORY PROTEIN"/>
    <property type="match status" value="1"/>
</dbReference>
<dbReference type="SUPFAM" id="SSF51215">
    <property type="entry name" value="Regulatory protein AraC"/>
    <property type="match status" value="1"/>
</dbReference>
<evidence type="ECO:0000313" key="6">
    <source>
        <dbReference type="Proteomes" id="UP000660611"/>
    </source>
</evidence>
<comment type="caution">
    <text evidence="5">The sequence shown here is derived from an EMBL/GenBank/DDBJ whole genome shotgun (WGS) entry which is preliminary data.</text>
</comment>
<dbReference type="InterPro" id="IPR009057">
    <property type="entry name" value="Homeodomain-like_sf"/>
</dbReference>
<dbReference type="GO" id="GO:0003700">
    <property type="term" value="F:DNA-binding transcription factor activity"/>
    <property type="evidence" value="ECO:0007669"/>
    <property type="project" value="InterPro"/>
</dbReference>
<proteinExistence type="predicted"/>
<sequence length="271" mass="29770">MHMELVTAWRPRVPGIAEVFHAHFVDHAYPPHVHDAWTLLIVDEGAIRFDLDRHHRGAAGASVTLLPPNVAHDGRAATGDGFRKRVLYLDTSVLDAGLAGAAVDRPGVDDPLLRQRIHQLHLALDRPGDELEAESRLALIRDRLRGHFGRPAAPAALSTGLAGQLRDLLDVRTREGITLQEAGALLQCHPGHLVRSFTATFGLPPHRYLVGRRVEQARRLLLDGRRPADVAAEVGFHDQSHLHRHFVRHVGVTPARYSAQGGVPNTLPSAR</sequence>
<dbReference type="InterPro" id="IPR003313">
    <property type="entry name" value="AraC-bd"/>
</dbReference>
<gene>
    <name evidence="5" type="ORF">Dsi01nite_075510</name>
</gene>
<keyword evidence="3" id="KW-0804">Transcription</keyword>
<dbReference type="GO" id="GO:0043565">
    <property type="term" value="F:sequence-specific DNA binding"/>
    <property type="evidence" value="ECO:0007669"/>
    <property type="project" value="InterPro"/>
</dbReference>
<reference evidence="5" key="1">
    <citation type="submission" date="2021-01" db="EMBL/GenBank/DDBJ databases">
        <title>Whole genome shotgun sequence of Dactylosporangium siamense NBRC 106093.</title>
        <authorList>
            <person name="Komaki H."/>
            <person name="Tamura T."/>
        </authorList>
    </citation>
    <scope>NUCLEOTIDE SEQUENCE</scope>
    <source>
        <strain evidence="5">NBRC 106093</strain>
    </source>
</reference>
<dbReference type="Proteomes" id="UP000660611">
    <property type="component" value="Unassembled WGS sequence"/>
</dbReference>
<evidence type="ECO:0000259" key="4">
    <source>
        <dbReference type="PROSITE" id="PS01124"/>
    </source>
</evidence>
<protein>
    <submittedName>
        <fullName evidence="5">AraC family transcriptional regulator</fullName>
    </submittedName>
</protein>
<accession>A0A919UFC9</accession>
<dbReference type="Gene3D" id="1.10.10.60">
    <property type="entry name" value="Homeodomain-like"/>
    <property type="match status" value="1"/>
</dbReference>
<dbReference type="Pfam" id="PF02311">
    <property type="entry name" value="AraC_binding"/>
    <property type="match status" value="1"/>
</dbReference>
<dbReference type="InterPro" id="IPR018060">
    <property type="entry name" value="HTH_AraC"/>
</dbReference>